<evidence type="ECO:0000313" key="2">
    <source>
        <dbReference type="Proteomes" id="UP000228758"/>
    </source>
</evidence>
<proteinExistence type="predicted"/>
<sequence length="221" mass="22369">MTNAATPRRRDIRRRRRFRRARALLAGALVLGGGAATTLAAWTDGEFAAGAVAASVFATESRGSGDSGYRPNDTAPGAVLTFTSGSAMSPSSSHYAWLNVRTTTGSTVAGTTALAGLTTAAAASGDLRPVLEYRMVRGASATAACDSTAFTASATYLVGGAAAYASVSSAVPSTRVPTTLGAHGAGEARFCVDIRIQSTAASTYQGTGATLTWRFDSISAA</sequence>
<dbReference type="OrthoDB" id="4978280at2"/>
<protein>
    <recommendedName>
        <fullName evidence="3">Ribosomally synthesized peptide with SipW-like signal peptide</fullName>
    </recommendedName>
</protein>
<accession>A0A2M9CFT9</accession>
<gene>
    <name evidence="1" type="ORF">CLV46_0309</name>
</gene>
<evidence type="ECO:0000313" key="1">
    <source>
        <dbReference type="EMBL" id="PJJ70783.1"/>
    </source>
</evidence>
<dbReference type="Proteomes" id="UP000228758">
    <property type="component" value="Unassembled WGS sequence"/>
</dbReference>
<keyword evidence="2" id="KW-1185">Reference proteome</keyword>
<name>A0A2M9CFT9_9MICO</name>
<evidence type="ECO:0008006" key="3">
    <source>
        <dbReference type="Google" id="ProtNLM"/>
    </source>
</evidence>
<organism evidence="1 2">
    <name type="scientific">Diaminobutyricimonas aerilata</name>
    <dbReference type="NCBI Taxonomy" id="1162967"/>
    <lineage>
        <taxon>Bacteria</taxon>
        <taxon>Bacillati</taxon>
        <taxon>Actinomycetota</taxon>
        <taxon>Actinomycetes</taxon>
        <taxon>Micrococcales</taxon>
        <taxon>Microbacteriaceae</taxon>
        <taxon>Diaminobutyricimonas</taxon>
    </lineage>
</organism>
<dbReference type="EMBL" id="PGFF01000001">
    <property type="protein sequence ID" value="PJJ70783.1"/>
    <property type="molecule type" value="Genomic_DNA"/>
</dbReference>
<dbReference type="AlphaFoldDB" id="A0A2M9CFT9"/>
<reference evidence="1 2" key="1">
    <citation type="submission" date="2017-11" db="EMBL/GenBank/DDBJ databases">
        <title>Genomic Encyclopedia of Archaeal and Bacterial Type Strains, Phase II (KMG-II): From Individual Species to Whole Genera.</title>
        <authorList>
            <person name="Goeker M."/>
        </authorList>
    </citation>
    <scope>NUCLEOTIDE SEQUENCE [LARGE SCALE GENOMIC DNA]</scope>
    <source>
        <strain evidence="1 2">DSM 27393</strain>
    </source>
</reference>
<comment type="caution">
    <text evidence="1">The sequence shown here is derived from an EMBL/GenBank/DDBJ whole genome shotgun (WGS) entry which is preliminary data.</text>
</comment>
<dbReference type="RefSeq" id="WP_100363168.1">
    <property type="nucleotide sequence ID" value="NZ_PGFF01000001.1"/>
</dbReference>